<evidence type="ECO:0000256" key="2">
    <source>
        <dbReference type="ARBA" id="ARBA00004370"/>
    </source>
</evidence>
<sequence length="446" mass="49991">MSSIRRRLSLGLVTSLVIAGVLLAQISIWLFEQGLRRYLENHLRIETETLLRALVRQEGEIRLDPRRLAPAYDRPFSGQYYVVHLEPADQAPAQRWRSRSFWDTDTALPDKAGLQEELVPGPQGQQLILLRADYHRLGRDAVLVVGRDYRPMLESLRRIQLWVLGGGALALLLILWVQRQLVTRALAPLETARLQLAQLQQGQRSSLDTRVPDELQPLVEQINRLLIHTEDTLRRSRDALGNLGHALKTPLAVLFSLSNRQELDAHPALRDSLRQQLDAIQQRLARELGRARLAGEALPGAYFDCARELADLCDTLRQIHGRDLKLHWDAPPGLQLPWDREDLLELFGNLLDNACKWAGAEVSLSVQQQGHTYLIAVDDDGPGIEPEQWAAVLKRGSRGDEQVEGHGLGLAIVRDILSHIGGELSLQDSPLGGLRVVISLPVPRLA</sequence>
<dbReference type="InterPro" id="IPR036890">
    <property type="entry name" value="HATPase_C_sf"/>
</dbReference>
<dbReference type="SUPFAM" id="SSF47384">
    <property type="entry name" value="Homodimeric domain of signal transducing histidine kinase"/>
    <property type="match status" value="1"/>
</dbReference>
<keyword evidence="6 12" id="KW-0812">Transmembrane</keyword>
<comment type="catalytic activity">
    <reaction evidence="1">
        <text>ATP + protein L-histidine = ADP + protein N-phospho-L-histidine.</text>
        <dbReference type="EC" id="2.7.13.3"/>
    </reaction>
</comment>
<dbReference type="EMBL" id="CP000934">
    <property type="protein sequence ID" value="ACE83652.1"/>
    <property type="molecule type" value="Genomic_DNA"/>
</dbReference>
<dbReference type="InterPro" id="IPR050428">
    <property type="entry name" value="TCS_sensor_his_kinase"/>
</dbReference>
<evidence type="ECO:0000256" key="5">
    <source>
        <dbReference type="ARBA" id="ARBA00022679"/>
    </source>
</evidence>
<proteinExistence type="predicted"/>
<dbReference type="PANTHER" id="PTHR45436:SF5">
    <property type="entry name" value="SENSOR HISTIDINE KINASE TRCS"/>
    <property type="match status" value="1"/>
</dbReference>
<keyword evidence="16" id="KW-1185">Reference proteome</keyword>
<dbReference type="InterPro" id="IPR036097">
    <property type="entry name" value="HisK_dim/P_sf"/>
</dbReference>
<organism evidence="15 16">
    <name type="scientific">Cellvibrio japonicus (strain Ueda107)</name>
    <name type="common">Pseudomonas fluorescens subsp. cellulosa</name>
    <dbReference type="NCBI Taxonomy" id="498211"/>
    <lineage>
        <taxon>Bacteria</taxon>
        <taxon>Pseudomonadati</taxon>
        <taxon>Pseudomonadota</taxon>
        <taxon>Gammaproteobacteria</taxon>
        <taxon>Cellvibrionales</taxon>
        <taxon>Cellvibrionaceae</taxon>
        <taxon>Cellvibrio</taxon>
    </lineage>
</organism>
<evidence type="ECO:0000256" key="6">
    <source>
        <dbReference type="ARBA" id="ARBA00022692"/>
    </source>
</evidence>
<accession>B3PG85</accession>
<evidence type="ECO:0000256" key="12">
    <source>
        <dbReference type="SAM" id="Phobius"/>
    </source>
</evidence>
<evidence type="ECO:0000256" key="10">
    <source>
        <dbReference type="ARBA" id="ARBA00022989"/>
    </source>
</evidence>
<dbReference type="eggNOG" id="COG0642">
    <property type="taxonomic scope" value="Bacteria"/>
</dbReference>
<name>B3PG85_CELJU</name>
<dbReference type="CDD" id="cd16954">
    <property type="entry name" value="HATPase_PhoQ-like"/>
    <property type="match status" value="1"/>
</dbReference>
<evidence type="ECO:0000259" key="14">
    <source>
        <dbReference type="PROSITE" id="PS50885"/>
    </source>
</evidence>
<keyword evidence="8 15" id="KW-0418">Kinase</keyword>
<keyword evidence="11" id="KW-0902">Two-component regulatory system</keyword>
<evidence type="ECO:0000256" key="7">
    <source>
        <dbReference type="ARBA" id="ARBA00022741"/>
    </source>
</evidence>
<dbReference type="Proteomes" id="UP000001036">
    <property type="component" value="Chromosome"/>
</dbReference>
<keyword evidence="5" id="KW-0808">Transferase</keyword>
<dbReference type="Gene3D" id="3.30.565.10">
    <property type="entry name" value="Histidine kinase-like ATPase, C-terminal domain"/>
    <property type="match status" value="1"/>
</dbReference>
<evidence type="ECO:0000313" key="15">
    <source>
        <dbReference type="EMBL" id="ACE83652.1"/>
    </source>
</evidence>
<dbReference type="OrthoDB" id="9809567at2"/>
<dbReference type="RefSeq" id="WP_012485823.1">
    <property type="nucleotide sequence ID" value="NC_010995.1"/>
</dbReference>
<keyword evidence="12" id="KW-0472">Membrane</keyword>
<dbReference type="Pfam" id="PF02518">
    <property type="entry name" value="HATPase_c"/>
    <property type="match status" value="1"/>
</dbReference>
<evidence type="ECO:0000256" key="4">
    <source>
        <dbReference type="ARBA" id="ARBA00022553"/>
    </source>
</evidence>
<dbReference type="SMART" id="SM00387">
    <property type="entry name" value="HATPase_c"/>
    <property type="match status" value="1"/>
</dbReference>
<dbReference type="GO" id="GO:0005886">
    <property type="term" value="C:plasma membrane"/>
    <property type="evidence" value="ECO:0007669"/>
    <property type="project" value="TreeGrafter"/>
</dbReference>
<feature type="transmembrane region" description="Helical" evidence="12">
    <location>
        <begin position="159"/>
        <end position="177"/>
    </location>
</feature>
<dbReference type="InterPro" id="IPR005467">
    <property type="entry name" value="His_kinase_dom"/>
</dbReference>
<dbReference type="EC" id="2.7.13.3" evidence="3"/>
<keyword evidence="10 12" id="KW-1133">Transmembrane helix</keyword>
<feature type="domain" description="Histidine kinase" evidence="13">
    <location>
        <begin position="242"/>
        <end position="444"/>
    </location>
</feature>
<evidence type="ECO:0000313" key="16">
    <source>
        <dbReference type="Proteomes" id="UP000001036"/>
    </source>
</evidence>
<keyword evidence="7" id="KW-0547">Nucleotide-binding</keyword>
<dbReference type="PROSITE" id="PS50885">
    <property type="entry name" value="HAMP"/>
    <property type="match status" value="1"/>
</dbReference>
<dbReference type="InterPro" id="IPR003660">
    <property type="entry name" value="HAMP_dom"/>
</dbReference>
<dbReference type="AlphaFoldDB" id="B3PG85"/>
<keyword evidence="4" id="KW-0597">Phosphoprotein</keyword>
<dbReference type="HOGENOM" id="CLU_000445_42_3_6"/>
<protein>
    <recommendedName>
        <fullName evidence="3">histidine kinase</fullName>
        <ecNumber evidence="3">2.7.13.3</ecNumber>
    </recommendedName>
</protein>
<dbReference type="PROSITE" id="PS50109">
    <property type="entry name" value="HIS_KIN"/>
    <property type="match status" value="1"/>
</dbReference>
<keyword evidence="9" id="KW-0067">ATP-binding</keyword>
<dbReference type="InterPro" id="IPR003594">
    <property type="entry name" value="HATPase_dom"/>
</dbReference>
<evidence type="ECO:0000256" key="3">
    <source>
        <dbReference type="ARBA" id="ARBA00012438"/>
    </source>
</evidence>
<dbReference type="GO" id="GO:0000155">
    <property type="term" value="F:phosphorelay sensor kinase activity"/>
    <property type="evidence" value="ECO:0007669"/>
    <property type="project" value="InterPro"/>
</dbReference>
<comment type="subcellular location">
    <subcellularLocation>
        <location evidence="2">Membrane</location>
    </subcellularLocation>
</comment>
<dbReference type="InterPro" id="IPR058619">
    <property type="entry name" value="PhoQ/CarS-like_HATPase"/>
</dbReference>
<evidence type="ECO:0000256" key="8">
    <source>
        <dbReference type="ARBA" id="ARBA00022777"/>
    </source>
</evidence>
<dbReference type="STRING" id="498211.CJA_0140"/>
<dbReference type="SUPFAM" id="SSF55874">
    <property type="entry name" value="ATPase domain of HSP90 chaperone/DNA topoisomerase II/histidine kinase"/>
    <property type="match status" value="1"/>
</dbReference>
<reference evidence="15 16" key="1">
    <citation type="journal article" date="2008" name="J. Bacteriol.">
        <title>Insights into plant cell wall degradation from the genome sequence of the soil bacterium Cellvibrio japonicus.</title>
        <authorList>
            <person name="Deboy R.T."/>
            <person name="Mongodin E.F."/>
            <person name="Fouts D.E."/>
            <person name="Tailford L.E."/>
            <person name="Khouri H."/>
            <person name="Emerson J.B."/>
            <person name="Mohamoud Y."/>
            <person name="Watkins K."/>
            <person name="Henrissat B."/>
            <person name="Gilbert H.J."/>
            <person name="Nelson K.E."/>
        </authorList>
    </citation>
    <scope>NUCLEOTIDE SEQUENCE [LARGE SCALE GENOMIC DNA]</scope>
    <source>
        <strain evidence="15 16">Ueda107</strain>
    </source>
</reference>
<feature type="domain" description="HAMP" evidence="14">
    <location>
        <begin position="183"/>
        <end position="234"/>
    </location>
</feature>
<evidence type="ECO:0000256" key="11">
    <source>
        <dbReference type="ARBA" id="ARBA00023012"/>
    </source>
</evidence>
<gene>
    <name evidence="15" type="ordered locus">CJA_0140</name>
</gene>
<evidence type="ECO:0000256" key="1">
    <source>
        <dbReference type="ARBA" id="ARBA00000085"/>
    </source>
</evidence>
<evidence type="ECO:0000259" key="13">
    <source>
        <dbReference type="PROSITE" id="PS50109"/>
    </source>
</evidence>
<dbReference type="KEGG" id="cja:CJA_0140"/>
<evidence type="ECO:0000256" key="9">
    <source>
        <dbReference type="ARBA" id="ARBA00022840"/>
    </source>
</evidence>
<dbReference type="PANTHER" id="PTHR45436">
    <property type="entry name" value="SENSOR HISTIDINE KINASE YKOH"/>
    <property type="match status" value="1"/>
</dbReference>